<proteinExistence type="predicted"/>
<keyword evidence="3" id="KW-1185">Reference proteome</keyword>
<feature type="transmembrane region" description="Helical" evidence="1">
    <location>
        <begin position="49"/>
        <end position="69"/>
    </location>
</feature>
<dbReference type="OrthoDB" id="343560at2"/>
<keyword evidence="1" id="KW-0812">Transmembrane</keyword>
<feature type="transmembrane region" description="Helical" evidence="1">
    <location>
        <begin position="81"/>
        <end position="99"/>
    </location>
</feature>
<dbReference type="Proteomes" id="UP000198253">
    <property type="component" value="Chromosome I"/>
</dbReference>
<evidence type="ECO:0000256" key="1">
    <source>
        <dbReference type="SAM" id="Phobius"/>
    </source>
</evidence>
<evidence type="ECO:0000313" key="3">
    <source>
        <dbReference type="Proteomes" id="UP000198253"/>
    </source>
</evidence>
<keyword evidence="1" id="KW-0472">Membrane</keyword>
<accession>A0A1C4UT88</accession>
<feature type="transmembrane region" description="Helical" evidence="1">
    <location>
        <begin position="12"/>
        <end position="34"/>
    </location>
</feature>
<dbReference type="EMBL" id="LT607413">
    <property type="protein sequence ID" value="SCE74832.1"/>
    <property type="molecule type" value="Genomic_DNA"/>
</dbReference>
<organism evidence="2 3">
    <name type="scientific">Micromonospora echinospora</name>
    <name type="common">Micromonospora purpurea</name>
    <dbReference type="NCBI Taxonomy" id="1877"/>
    <lineage>
        <taxon>Bacteria</taxon>
        <taxon>Bacillati</taxon>
        <taxon>Actinomycetota</taxon>
        <taxon>Actinomycetes</taxon>
        <taxon>Micromonosporales</taxon>
        <taxon>Micromonosporaceae</taxon>
        <taxon>Micromonospora</taxon>
    </lineage>
</organism>
<feature type="transmembrane region" description="Helical" evidence="1">
    <location>
        <begin position="114"/>
        <end position="139"/>
    </location>
</feature>
<name>A0A1C4UT88_MICEC</name>
<evidence type="ECO:0000313" key="2">
    <source>
        <dbReference type="EMBL" id="SCE74832.1"/>
    </source>
</evidence>
<keyword evidence="1" id="KW-1133">Transmembrane helix</keyword>
<feature type="transmembrane region" description="Helical" evidence="1">
    <location>
        <begin position="151"/>
        <end position="170"/>
    </location>
</feature>
<dbReference type="AlphaFoldDB" id="A0A1C4UT88"/>
<gene>
    <name evidence="2" type="ORF">GA0070618_0622</name>
</gene>
<reference evidence="3" key="1">
    <citation type="submission" date="2016-06" db="EMBL/GenBank/DDBJ databases">
        <authorList>
            <person name="Varghese N."/>
            <person name="Submissions Spin"/>
        </authorList>
    </citation>
    <scope>NUCLEOTIDE SEQUENCE [LARGE SCALE GENOMIC DNA]</scope>
    <source>
        <strain evidence="3">DSM 43816</strain>
    </source>
</reference>
<dbReference type="InParanoid" id="A0A1C4UT88"/>
<feature type="transmembrane region" description="Helical" evidence="1">
    <location>
        <begin position="257"/>
        <end position="274"/>
    </location>
</feature>
<dbReference type="RefSeq" id="WP_088980269.1">
    <property type="nucleotide sequence ID" value="NZ_LT607413.1"/>
</dbReference>
<sequence length="324" mass="33549">MPRPASLYQLHRPLMALTAAMAALAVVCAVGLVVDDRTLVGAPIWAKPLKFALSFLLYAPTLAWLLSLLRRHHTAGRRAGTVVAVTAAVEMVIIVAQVLRGRQSHYNMLTAFDAALWTVMGVSIGVLWAANLVVAVLLLRERIADRATSSAVRLGLALAVAGMALGFLMTGPTPEQATTMREGVATVVGAHSVGVPDGGPGLPLLGWSTTGGDLRIPHFVGMHGLQVLPLVGLALLRLGRRLPRLRDDGTRRGLVRTVAAGYAGLVVLVTWQALRGQPLTAPDAATLAAAGVLLVATVGSAAVVLATARTPVSAATPALVGGTQ</sequence>
<feature type="transmembrane region" description="Helical" evidence="1">
    <location>
        <begin position="286"/>
        <end position="306"/>
    </location>
</feature>
<protein>
    <submittedName>
        <fullName evidence="2">Uncharacterized protein</fullName>
    </submittedName>
</protein>
<feature type="transmembrane region" description="Helical" evidence="1">
    <location>
        <begin position="216"/>
        <end position="236"/>
    </location>
</feature>